<keyword evidence="1" id="KW-0812">Transmembrane</keyword>
<evidence type="ECO:0000313" key="3">
    <source>
        <dbReference type="Proteomes" id="UP000252733"/>
    </source>
</evidence>
<sequence length="195" mass="22648">MDLNELQTIWQQYDNDLKENTRMNKEVLRHILVSKPQKRLTVERTKAVVNLILPLVLVGLVMLPNVEFRASFDFFGGALMFVTAFSVIYYWSVRYYLLIGKVDFSEPLTAIKKNAKSLEKYKIKLKRIGYILMAPGITGIFLMGRFPLFSKESIVPVSLFFLVMTASIYLTFRYSILEQFRKLNSEIAALEQLEK</sequence>
<dbReference type="OrthoDB" id="1092727at2"/>
<feature type="transmembrane region" description="Helical" evidence="1">
    <location>
        <begin position="72"/>
        <end position="91"/>
    </location>
</feature>
<accession>A0A2T0XPQ6</accession>
<dbReference type="EMBL" id="QPIZ01000022">
    <property type="protein sequence ID" value="RCW30360.1"/>
    <property type="molecule type" value="Genomic_DNA"/>
</dbReference>
<evidence type="ECO:0000256" key="1">
    <source>
        <dbReference type="SAM" id="Phobius"/>
    </source>
</evidence>
<feature type="transmembrane region" description="Helical" evidence="1">
    <location>
        <begin position="128"/>
        <end position="148"/>
    </location>
</feature>
<proteinExistence type="predicted"/>
<dbReference type="AlphaFoldDB" id="A0A2T0XPQ6"/>
<dbReference type="Proteomes" id="UP000252733">
    <property type="component" value="Unassembled WGS sequence"/>
</dbReference>
<gene>
    <name evidence="2" type="ORF">DFO77_12210</name>
</gene>
<keyword evidence="3" id="KW-1185">Reference proteome</keyword>
<dbReference type="RefSeq" id="WP_106152291.1">
    <property type="nucleotide sequence ID" value="NZ_PVTS01000004.1"/>
</dbReference>
<comment type="caution">
    <text evidence="2">The sequence shown here is derived from an EMBL/GenBank/DDBJ whole genome shotgun (WGS) entry which is preliminary data.</text>
</comment>
<organism evidence="2 3">
    <name type="scientific">Marinilabilia salmonicolor</name>
    <dbReference type="NCBI Taxonomy" id="989"/>
    <lineage>
        <taxon>Bacteria</taxon>
        <taxon>Pseudomonadati</taxon>
        <taxon>Bacteroidota</taxon>
        <taxon>Bacteroidia</taxon>
        <taxon>Marinilabiliales</taxon>
        <taxon>Marinilabiliaceae</taxon>
        <taxon>Marinilabilia</taxon>
    </lineage>
</organism>
<keyword evidence="1" id="KW-0472">Membrane</keyword>
<keyword evidence="1" id="KW-1133">Transmembrane helix</keyword>
<evidence type="ECO:0000313" key="2">
    <source>
        <dbReference type="EMBL" id="RCW30360.1"/>
    </source>
</evidence>
<protein>
    <submittedName>
        <fullName evidence="2">Uncharacterized protein</fullName>
    </submittedName>
</protein>
<reference evidence="2 3" key="1">
    <citation type="submission" date="2018-07" db="EMBL/GenBank/DDBJ databases">
        <title>Freshwater and sediment microbial communities from various areas in North America, analyzing microbe dynamics in response to fracking.</title>
        <authorList>
            <person name="Lamendella R."/>
        </authorList>
    </citation>
    <scope>NUCLEOTIDE SEQUENCE [LARGE SCALE GENOMIC DNA]</scope>
    <source>
        <strain evidence="2 3">160A</strain>
    </source>
</reference>
<feature type="transmembrane region" description="Helical" evidence="1">
    <location>
        <begin position="47"/>
        <end position="66"/>
    </location>
</feature>
<name>A0A2T0XPQ6_9BACT</name>
<feature type="transmembrane region" description="Helical" evidence="1">
    <location>
        <begin position="154"/>
        <end position="172"/>
    </location>
</feature>